<protein>
    <recommendedName>
        <fullName evidence="1">MADF domain-containing protein</fullName>
    </recommendedName>
</protein>
<dbReference type="Proteomes" id="UP001566132">
    <property type="component" value="Unassembled WGS sequence"/>
</dbReference>
<dbReference type="PROSITE" id="PS51029">
    <property type="entry name" value="MADF"/>
    <property type="match status" value="1"/>
</dbReference>
<gene>
    <name evidence="2" type="ORF">ABEB36_012304</name>
</gene>
<sequence>MENFDERLIQNCEIVYNKRHSGYKNIALKSRKWNEISEALKSTTEGCLRQWKSLRGRYARELKKKISLLAVV</sequence>
<accession>A0ABD1EAQ4</accession>
<dbReference type="PANTHER" id="PTHR12243">
    <property type="entry name" value="MADF DOMAIN TRANSCRIPTION FACTOR"/>
    <property type="match status" value="1"/>
</dbReference>
<evidence type="ECO:0000313" key="3">
    <source>
        <dbReference type="Proteomes" id="UP001566132"/>
    </source>
</evidence>
<proteinExistence type="predicted"/>
<dbReference type="InterPro" id="IPR006578">
    <property type="entry name" value="MADF-dom"/>
</dbReference>
<comment type="caution">
    <text evidence="2">The sequence shown here is derived from an EMBL/GenBank/DDBJ whole genome shotgun (WGS) entry which is preliminary data.</text>
</comment>
<reference evidence="2 3" key="1">
    <citation type="submission" date="2024-05" db="EMBL/GenBank/DDBJ databases">
        <title>Genetic variation in Jamaican populations of the coffee berry borer (Hypothenemus hampei).</title>
        <authorList>
            <person name="Errbii M."/>
            <person name="Myrie A."/>
        </authorList>
    </citation>
    <scope>NUCLEOTIDE SEQUENCE [LARGE SCALE GENOMIC DNA]</scope>
    <source>
        <strain evidence="2">JA-Hopewell-2020-01-JO</strain>
        <tissue evidence="2">Whole body</tissue>
    </source>
</reference>
<evidence type="ECO:0000313" key="2">
    <source>
        <dbReference type="EMBL" id="KAL1491754.1"/>
    </source>
</evidence>
<dbReference type="InterPro" id="IPR039353">
    <property type="entry name" value="TF_Adf1"/>
</dbReference>
<dbReference type="AlphaFoldDB" id="A0ABD1EAQ4"/>
<keyword evidence="3" id="KW-1185">Reference proteome</keyword>
<dbReference type="Pfam" id="PF10545">
    <property type="entry name" value="MADF_DNA_bdg"/>
    <property type="match status" value="1"/>
</dbReference>
<name>A0ABD1EAQ4_HYPHA</name>
<feature type="domain" description="MADF" evidence="1">
    <location>
        <begin position="4"/>
        <end position="72"/>
    </location>
</feature>
<dbReference type="PANTHER" id="PTHR12243:SF67">
    <property type="entry name" value="COREPRESSOR OF PANGOLIN, ISOFORM A-RELATED"/>
    <property type="match status" value="1"/>
</dbReference>
<organism evidence="2 3">
    <name type="scientific">Hypothenemus hampei</name>
    <name type="common">Coffee berry borer</name>
    <dbReference type="NCBI Taxonomy" id="57062"/>
    <lineage>
        <taxon>Eukaryota</taxon>
        <taxon>Metazoa</taxon>
        <taxon>Ecdysozoa</taxon>
        <taxon>Arthropoda</taxon>
        <taxon>Hexapoda</taxon>
        <taxon>Insecta</taxon>
        <taxon>Pterygota</taxon>
        <taxon>Neoptera</taxon>
        <taxon>Endopterygota</taxon>
        <taxon>Coleoptera</taxon>
        <taxon>Polyphaga</taxon>
        <taxon>Cucujiformia</taxon>
        <taxon>Curculionidae</taxon>
        <taxon>Scolytinae</taxon>
        <taxon>Hypothenemus</taxon>
    </lineage>
</organism>
<dbReference type="EMBL" id="JBDJPC010000009">
    <property type="protein sequence ID" value="KAL1491754.1"/>
    <property type="molecule type" value="Genomic_DNA"/>
</dbReference>
<evidence type="ECO:0000259" key="1">
    <source>
        <dbReference type="PROSITE" id="PS51029"/>
    </source>
</evidence>